<name>A0A1M5PT51_9GAMM</name>
<protein>
    <submittedName>
        <fullName evidence="2">Uncharacterized iron-regulated membrane protein</fullName>
    </submittedName>
</protein>
<evidence type="ECO:0000313" key="2">
    <source>
        <dbReference type="EMBL" id="SHH04689.1"/>
    </source>
</evidence>
<dbReference type="RefSeq" id="WP_072897671.1">
    <property type="nucleotide sequence ID" value="NZ_FQWZ01000005.1"/>
</dbReference>
<dbReference type="InterPro" id="IPR005625">
    <property type="entry name" value="PepSY-ass_TM"/>
</dbReference>
<gene>
    <name evidence="2" type="ORF">SAMN04488068_2284</name>
</gene>
<feature type="transmembrane region" description="Helical" evidence="1">
    <location>
        <begin position="208"/>
        <end position="228"/>
    </location>
</feature>
<dbReference type="Proteomes" id="UP000199758">
    <property type="component" value="Unassembled WGS sequence"/>
</dbReference>
<dbReference type="PANTHER" id="PTHR34219">
    <property type="entry name" value="IRON-REGULATED INNER MEMBRANE PROTEIN-RELATED"/>
    <property type="match status" value="1"/>
</dbReference>
<keyword evidence="1" id="KW-1133">Transmembrane helix</keyword>
<dbReference type="STRING" id="490188.SAMN04488068_2284"/>
<evidence type="ECO:0000256" key="1">
    <source>
        <dbReference type="SAM" id="Phobius"/>
    </source>
</evidence>
<reference evidence="2 3" key="1">
    <citation type="submission" date="2016-11" db="EMBL/GenBank/DDBJ databases">
        <authorList>
            <person name="Jaros S."/>
            <person name="Januszkiewicz K."/>
            <person name="Wedrychowicz H."/>
        </authorList>
    </citation>
    <scope>NUCLEOTIDE SEQUENCE [LARGE SCALE GENOMIC DNA]</scope>
    <source>
        <strain evidence="2 3">CGMCC 1.7049</strain>
    </source>
</reference>
<organism evidence="2 3">
    <name type="scientific">Hydrocarboniphaga daqingensis</name>
    <dbReference type="NCBI Taxonomy" id="490188"/>
    <lineage>
        <taxon>Bacteria</taxon>
        <taxon>Pseudomonadati</taxon>
        <taxon>Pseudomonadota</taxon>
        <taxon>Gammaproteobacteria</taxon>
        <taxon>Nevskiales</taxon>
        <taxon>Nevskiaceae</taxon>
        <taxon>Hydrocarboniphaga</taxon>
    </lineage>
</organism>
<feature type="transmembrane region" description="Helical" evidence="1">
    <location>
        <begin position="333"/>
        <end position="353"/>
    </location>
</feature>
<dbReference type="PANTHER" id="PTHR34219:SF4">
    <property type="entry name" value="PEPSY DOMAIN-CONTAINING PROTEIN"/>
    <property type="match status" value="1"/>
</dbReference>
<dbReference type="AlphaFoldDB" id="A0A1M5PT51"/>
<proteinExistence type="predicted"/>
<keyword evidence="1" id="KW-0472">Membrane</keyword>
<feature type="transmembrane region" description="Helical" evidence="1">
    <location>
        <begin position="160"/>
        <end position="187"/>
    </location>
</feature>
<feature type="transmembrane region" description="Helical" evidence="1">
    <location>
        <begin position="12"/>
        <end position="40"/>
    </location>
</feature>
<evidence type="ECO:0000313" key="3">
    <source>
        <dbReference type="Proteomes" id="UP000199758"/>
    </source>
</evidence>
<feature type="transmembrane region" description="Helical" evidence="1">
    <location>
        <begin position="365"/>
        <end position="383"/>
    </location>
</feature>
<feature type="transmembrane region" description="Helical" evidence="1">
    <location>
        <begin position="461"/>
        <end position="478"/>
    </location>
</feature>
<dbReference type="OrthoDB" id="9776609at2"/>
<keyword evidence="3" id="KW-1185">Reference proteome</keyword>
<keyword evidence="1" id="KW-0812">Transmembrane</keyword>
<accession>A0A1M5PT51</accession>
<feature type="transmembrane region" description="Helical" evidence="1">
    <location>
        <begin position="395"/>
        <end position="419"/>
    </location>
</feature>
<feature type="transmembrane region" description="Helical" evidence="1">
    <location>
        <begin position="484"/>
        <end position="510"/>
    </location>
</feature>
<dbReference type="EMBL" id="FQWZ01000005">
    <property type="protein sequence ID" value="SHH04689.1"/>
    <property type="molecule type" value="Genomic_DNA"/>
</dbReference>
<dbReference type="Pfam" id="PF03929">
    <property type="entry name" value="PepSY_TM"/>
    <property type="match status" value="1"/>
</dbReference>
<feature type="transmembrane region" description="Helical" evidence="1">
    <location>
        <begin position="234"/>
        <end position="256"/>
    </location>
</feature>
<feature type="transmembrane region" description="Helical" evidence="1">
    <location>
        <begin position="431"/>
        <end position="449"/>
    </location>
</feature>
<sequence>MIALERDRTRTLLAIHGWAGVLLGLLLYVVIATGVVAVFADEIGDWASPIDPPAAAPFPAGLGLRIAELSRQIDPAYVDELNLYPRAGGRIEAFFHRHISVAGDAQPHAEGAVFELHPRTLEVLSRRDGIDDEVQARDASNALAAFLVDLHVSLHLPTPYGYLVTGVLGLAMMVAAVTGLLVHRHLLKELFTIRRFRDALLARRDRHVVAASWNLPFAFVLAFTGSYFSFAGSIGIPVMAMVAFGGNQTALIEAIVGTPPTENPAPAPMADLDRMLADAARRAGTAASFVSVSHYGRADAQVTVFTPPAAGELISHNLVYDGSSGAFVREKPGLGLVPSAGGALAAVMAPLHFGNFAGLLSKSVWFALGFASCYVTLTGLQLWTTRRAESPPWRAAARVVIGVGYGLPLALAATPIGYFAGRVAGVDRLEAPMLLALAAAAALTALLGTGRVPAERNASTLLRLTGAVLLSLPLLRWASGGPGWITASAHGLTTLMSMDAVLIVGAWLCWRAGRPRAAPTALATTGDAAAPLESAP</sequence>